<dbReference type="SUPFAM" id="SSF52980">
    <property type="entry name" value="Restriction endonuclease-like"/>
    <property type="match status" value="1"/>
</dbReference>
<dbReference type="OrthoDB" id="514738at2"/>
<dbReference type="AlphaFoldDB" id="A0A5B8NKG0"/>
<dbReference type="InterPro" id="IPR040902">
    <property type="entry name" value="AHJR-like"/>
</dbReference>
<feature type="domain" description="REase AHJR-like" evidence="1">
    <location>
        <begin position="6"/>
        <end position="124"/>
    </location>
</feature>
<gene>
    <name evidence="2" type="ORF">FRE64_00690</name>
</gene>
<dbReference type="KEGG" id="enn:FRE64_00690"/>
<organism evidence="2 3">
    <name type="scientific">Euhalothece natronophila Z-M001</name>
    <dbReference type="NCBI Taxonomy" id="522448"/>
    <lineage>
        <taxon>Bacteria</taxon>
        <taxon>Bacillati</taxon>
        <taxon>Cyanobacteriota</taxon>
        <taxon>Cyanophyceae</taxon>
        <taxon>Oscillatoriophycideae</taxon>
        <taxon>Chroococcales</taxon>
        <taxon>Halothecacae</taxon>
        <taxon>Halothece cluster</taxon>
        <taxon>Euhalothece</taxon>
    </lineage>
</organism>
<protein>
    <recommendedName>
        <fullName evidence="1">REase AHJR-like domain-containing protein</fullName>
    </recommendedName>
</protein>
<dbReference type="RefSeq" id="WP_146294200.1">
    <property type="nucleotide sequence ID" value="NZ_CP042326.1"/>
</dbReference>
<accession>A0A5B8NKG0</accession>
<dbReference type="EMBL" id="CP042326">
    <property type="protein sequence ID" value="QDZ38589.1"/>
    <property type="molecule type" value="Genomic_DNA"/>
</dbReference>
<dbReference type="InterPro" id="IPR011335">
    <property type="entry name" value="Restrct_endonuc-II-like"/>
</dbReference>
<evidence type="ECO:0000259" key="1">
    <source>
        <dbReference type="Pfam" id="PF18743"/>
    </source>
</evidence>
<evidence type="ECO:0000313" key="3">
    <source>
        <dbReference type="Proteomes" id="UP000318453"/>
    </source>
</evidence>
<keyword evidence="3" id="KW-1185">Reference proteome</keyword>
<dbReference type="Proteomes" id="UP000318453">
    <property type="component" value="Chromosome"/>
</dbReference>
<evidence type="ECO:0000313" key="2">
    <source>
        <dbReference type="EMBL" id="QDZ38589.1"/>
    </source>
</evidence>
<name>A0A5B8NKG0_9CHRO</name>
<dbReference type="Pfam" id="PF18743">
    <property type="entry name" value="AHJR-like"/>
    <property type="match status" value="1"/>
</dbReference>
<proteinExistence type="predicted"/>
<reference evidence="2" key="1">
    <citation type="submission" date="2019-08" db="EMBL/GenBank/DDBJ databases">
        <title>Carotenoids and Carotenoid Binding Proteins in the Halophilic Cyanobacterium Euhalothece sp. ZM00.</title>
        <authorList>
            <person name="Cho S.M."/>
            <person name="Song J.Y."/>
            <person name="Park Y.-I."/>
        </authorList>
    </citation>
    <scope>NUCLEOTIDE SEQUENCE [LARGE SCALE GENOMIC DNA]</scope>
    <source>
        <strain evidence="2">Z-M001</strain>
    </source>
</reference>
<sequence length="230" mass="26244">MTTPIVNVEREELLKIAEEYRNQGYEVLMYPSAENLPDFLKNYCPDLVVRRGNEGVVIEVKSRSSLDSSSMQYLHNLAQTVEKNPGWRFKLVMRNSEEFTYSSQAESSLQVPEIKSQIEVVKKLATDHPASALLYGWSLVEATLRLVAEHEGLTLARVDPPYLMKHLATEGVISRSEYQLLMNVFSLRNAIAHGFKTTQVKQESVYDLIKITEELLVSLNSSHEYHSHEN</sequence>